<comment type="caution">
    <text evidence="3">The sequence shown here is derived from an EMBL/GenBank/DDBJ whole genome shotgun (WGS) entry which is preliminary data.</text>
</comment>
<protein>
    <submittedName>
        <fullName evidence="3">CPBP family intramembrane metalloprotease</fullName>
    </submittedName>
</protein>
<feature type="transmembrane region" description="Helical" evidence="1">
    <location>
        <begin position="7"/>
        <end position="27"/>
    </location>
</feature>
<dbReference type="Proteomes" id="UP001148125">
    <property type="component" value="Unassembled WGS sequence"/>
</dbReference>
<feature type="transmembrane region" description="Helical" evidence="1">
    <location>
        <begin position="142"/>
        <end position="170"/>
    </location>
</feature>
<dbReference type="Pfam" id="PF02517">
    <property type="entry name" value="Rce1-like"/>
    <property type="match status" value="1"/>
</dbReference>
<keyword evidence="4" id="KW-1185">Reference proteome</keyword>
<evidence type="ECO:0000259" key="2">
    <source>
        <dbReference type="Pfam" id="PF02517"/>
    </source>
</evidence>
<feature type="transmembrane region" description="Helical" evidence="1">
    <location>
        <begin position="182"/>
        <end position="201"/>
    </location>
</feature>
<proteinExistence type="predicted"/>
<accession>A0ABT5VG01</accession>
<name>A0ABT5VG01_9BACI</name>
<feature type="transmembrane region" description="Helical" evidence="1">
    <location>
        <begin position="100"/>
        <end position="122"/>
    </location>
</feature>
<feature type="transmembrane region" description="Helical" evidence="1">
    <location>
        <begin position="47"/>
        <end position="74"/>
    </location>
</feature>
<keyword evidence="3" id="KW-0482">Metalloprotease</keyword>
<dbReference type="InterPro" id="IPR003675">
    <property type="entry name" value="Rce1/LyrA-like_dom"/>
</dbReference>
<keyword evidence="3" id="KW-0378">Hydrolase</keyword>
<keyword evidence="1" id="KW-0472">Membrane</keyword>
<evidence type="ECO:0000313" key="4">
    <source>
        <dbReference type="Proteomes" id="UP001148125"/>
    </source>
</evidence>
<dbReference type="RefSeq" id="WP_275117985.1">
    <property type="nucleotide sequence ID" value="NZ_JAOTPO010000004.1"/>
</dbReference>
<keyword evidence="1" id="KW-0812">Transmembrane</keyword>
<evidence type="ECO:0000313" key="3">
    <source>
        <dbReference type="EMBL" id="MDE5413368.1"/>
    </source>
</evidence>
<dbReference type="GO" id="GO:0008237">
    <property type="term" value="F:metallopeptidase activity"/>
    <property type="evidence" value="ECO:0007669"/>
    <property type="project" value="UniProtKB-KW"/>
</dbReference>
<reference evidence="3" key="1">
    <citation type="submission" date="2024-05" db="EMBL/GenBank/DDBJ databases">
        <title>Alkalihalobacillus sp. strain MEB203 novel alkaliphilic bacterium from Lonar Lake, India.</title>
        <authorList>
            <person name="Joshi A."/>
            <person name="Thite S."/>
            <person name="Mengade P."/>
        </authorList>
    </citation>
    <scope>NUCLEOTIDE SEQUENCE</scope>
    <source>
        <strain evidence="3">MEB 203</strain>
    </source>
</reference>
<keyword evidence="3" id="KW-0645">Protease</keyword>
<dbReference type="EMBL" id="JAOTPO010000004">
    <property type="protein sequence ID" value="MDE5413368.1"/>
    <property type="molecule type" value="Genomic_DNA"/>
</dbReference>
<organism evidence="3 4">
    <name type="scientific">Alkalihalobacterium chitinilyticum</name>
    <dbReference type="NCBI Taxonomy" id="2980103"/>
    <lineage>
        <taxon>Bacteria</taxon>
        <taxon>Bacillati</taxon>
        <taxon>Bacillota</taxon>
        <taxon>Bacilli</taxon>
        <taxon>Bacillales</taxon>
        <taxon>Bacillaceae</taxon>
        <taxon>Alkalihalobacterium</taxon>
    </lineage>
</organism>
<gene>
    <name evidence="3" type="ORF">N7Z68_08210</name>
</gene>
<feature type="domain" description="CAAX prenyl protease 2/Lysostaphin resistance protein A-like" evidence="2">
    <location>
        <begin position="140"/>
        <end position="249"/>
    </location>
</feature>
<feature type="transmembrane region" description="Helical" evidence="1">
    <location>
        <begin position="213"/>
        <end position="234"/>
    </location>
</feature>
<evidence type="ECO:0000256" key="1">
    <source>
        <dbReference type="SAM" id="Phobius"/>
    </source>
</evidence>
<sequence length="262" mass="29034">MKKNLYISLILAAFGVLAGIFIVPYQMETMSTYLSPDVFDPNDLPVPMAALIGIASIQLGVATFVASILGIILARKVNLKLPILDGLVNKNQRVTVSAKWLTYAVLLGVLGGFTIVAADYFYYQYQIPLIAENPPAFSLNGLLAGVLYGGVIEEVLIRLFLMSFIVWVLYKLFARKKATIPHAFYWIAIVLAAIVFAVGHFPTTQVVFGELSSILIIRSLLLNGLVGVVFGYLYWRKGIEYAIFSHMTAHISMQLLFIPIFY</sequence>
<keyword evidence="1" id="KW-1133">Transmembrane helix</keyword>
<feature type="transmembrane region" description="Helical" evidence="1">
    <location>
        <begin position="241"/>
        <end position="261"/>
    </location>
</feature>